<evidence type="ECO:0000256" key="4">
    <source>
        <dbReference type="ARBA" id="ARBA00035204"/>
    </source>
</evidence>
<name>A0A1F5DQF5_9BACT</name>
<dbReference type="Gene3D" id="1.10.287.310">
    <property type="match status" value="1"/>
</dbReference>
<evidence type="ECO:0000313" key="6">
    <source>
        <dbReference type="EMBL" id="OGD57363.1"/>
    </source>
</evidence>
<reference evidence="6 7" key="1">
    <citation type="journal article" date="2016" name="Nat. Commun.">
        <title>Thousands of microbial genomes shed light on interconnected biogeochemical processes in an aquifer system.</title>
        <authorList>
            <person name="Anantharaman K."/>
            <person name="Brown C.T."/>
            <person name="Hug L.A."/>
            <person name="Sharon I."/>
            <person name="Castelle C.J."/>
            <person name="Probst A.J."/>
            <person name="Thomas B.C."/>
            <person name="Singh A."/>
            <person name="Wilkins M.J."/>
            <person name="Karaoz U."/>
            <person name="Brodie E.L."/>
            <person name="Williams K.H."/>
            <person name="Hubbard S.S."/>
            <person name="Banfield J.F."/>
        </authorList>
    </citation>
    <scope>NUCLEOTIDE SEQUENCE [LARGE SCALE GENOMIC DNA]</scope>
</reference>
<dbReference type="Pfam" id="PF00831">
    <property type="entry name" value="Ribosomal_L29"/>
    <property type="match status" value="1"/>
</dbReference>
<evidence type="ECO:0000256" key="1">
    <source>
        <dbReference type="ARBA" id="ARBA00009254"/>
    </source>
</evidence>
<dbReference type="Proteomes" id="UP000178764">
    <property type="component" value="Unassembled WGS sequence"/>
</dbReference>
<dbReference type="GO" id="GO:0006412">
    <property type="term" value="P:translation"/>
    <property type="evidence" value="ECO:0007669"/>
    <property type="project" value="UniProtKB-UniRule"/>
</dbReference>
<dbReference type="GO" id="GO:0005840">
    <property type="term" value="C:ribosome"/>
    <property type="evidence" value="ECO:0007669"/>
    <property type="project" value="UniProtKB-KW"/>
</dbReference>
<evidence type="ECO:0000313" key="7">
    <source>
        <dbReference type="Proteomes" id="UP000178764"/>
    </source>
</evidence>
<dbReference type="SUPFAM" id="SSF46561">
    <property type="entry name" value="Ribosomal protein L29 (L29p)"/>
    <property type="match status" value="1"/>
</dbReference>
<comment type="caution">
    <text evidence="6">The sequence shown here is derived from an EMBL/GenBank/DDBJ whole genome shotgun (WGS) entry which is preliminary data.</text>
</comment>
<dbReference type="NCBIfam" id="TIGR00012">
    <property type="entry name" value="L29"/>
    <property type="match status" value="1"/>
</dbReference>
<dbReference type="EMBL" id="MEZT01000003">
    <property type="protein sequence ID" value="OGD57363.1"/>
    <property type="molecule type" value="Genomic_DNA"/>
</dbReference>
<evidence type="ECO:0000256" key="2">
    <source>
        <dbReference type="ARBA" id="ARBA00022980"/>
    </source>
</evidence>
<accession>A0A1F5DQF5</accession>
<evidence type="ECO:0000256" key="3">
    <source>
        <dbReference type="ARBA" id="ARBA00023274"/>
    </source>
</evidence>
<dbReference type="GO" id="GO:1990904">
    <property type="term" value="C:ribonucleoprotein complex"/>
    <property type="evidence" value="ECO:0007669"/>
    <property type="project" value="UniProtKB-KW"/>
</dbReference>
<dbReference type="HAMAP" id="MF_00374">
    <property type="entry name" value="Ribosomal_uL29"/>
    <property type="match status" value="1"/>
</dbReference>
<dbReference type="InterPro" id="IPR036049">
    <property type="entry name" value="Ribosomal_uL29_sf"/>
</dbReference>
<dbReference type="AlphaFoldDB" id="A0A1F5DQF5"/>
<keyword evidence="3 5" id="KW-0687">Ribonucleoprotein</keyword>
<organism evidence="6 7">
    <name type="scientific">Candidatus Berkelbacteria bacterium RBG_13_40_8</name>
    <dbReference type="NCBI Taxonomy" id="1797467"/>
    <lineage>
        <taxon>Bacteria</taxon>
        <taxon>Candidatus Berkelbacteria</taxon>
    </lineage>
</organism>
<dbReference type="InterPro" id="IPR001854">
    <property type="entry name" value="Ribosomal_uL29"/>
</dbReference>
<dbReference type="GO" id="GO:0003735">
    <property type="term" value="F:structural constituent of ribosome"/>
    <property type="evidence" value="ECO:0007669"/>
    <property type="project" value="InterPro"/>
</dbReference>
<protein>
    <recommendedName>
        <fullName evidence="4 5">Large ribosomal subunit protein uL29</fullName>
    </recommendedName>
</protein>
<gene>
    <name evidence="5" type="primary">rpmC</name>
    <name evidence="6" type="ORF">A2V71_00915</name>
</gene>
<keyword evidence="2 5" id="KW-0689">Ribosomal protein</keyword>
<proteinExistence type="inferred from homology"/>
<sequence length="77" mass="9235">MKKIAELKELNEKDNKSLYAELALLNKKLTDLQFKAAFRKLKNYREIPALRKRIARIWTILNVRAYQKAMEVQKEEK</sequence>
<evidence type="ECO:0000256" key="5">
    <source>
        <dbReference type="HAMAP-Rule" id="MF_00374"/>
    </source>
</evidence>
<comment type="similarity">
    <text evidence="1 5">Belongs to the universal ribosomal protein uL29 family.</text>
</comment>